<evidence type="ECO:0000256" key="1">
    <source>
        <dbReference type="SAM" id="MobiDB-lite"/>
    </source>
</evidence>
<feature type="region of interest" description="Disordered" evidence="1">
    <location>
        <begin position="17"/>
        <end position="54"/>
    </location>
</feature>
<dbReference type="AlphaFoldDB" id="A0A0M8N460"/>
<proteinExistence type="predicted"/>
<reference evidence="3 4" key="1">
    <citation type="submission" date="2015-07" db="EMBL/GenBank/DDBJ databases">
        <title>The genome of the fungus Escovopsis weberi, a specialized disease agent of ant agriculture.</title>
        <authorList>
            <person name="de Man T.J."/>
            <person name="Stajich J.E."/>
            <person name="Kubicek C.P."/>
            <person name="Chenthamara K."/>
            <person name="Atanasova L."/>
            <person name="Druzhinina I.S."/>
            <person name="Birnbaum S."/>
            <person name="Barribeau S.M."/>
            <person name="Teiling C."/>
            <person name="Suen G."/>
            <person name="Currie C."/>
            <person name="Gerardo N.M."/>
        </authorList>
    </citation>
    <scope>NUCLEOTIDE SEQUENCE [LARGE SCALE GENOMIC DNA]</scope>
</reference>
<feature type="signal peptide" evidence="2">
    <location>
        <begin position="1"/>
        <end position="22"/>
    </location>
</feature>
<protein>
    <submittedName>
        <fullName evidence="3">Uncharacterized protein</fullName>
    </submittedName>
</protein>
<dbReference type="Proteomes" id="UP000053831">
    <property type="component" value="Unassembled WGS sequence"/>
</dbReference>
<sequence length="65" mass="7146">MHAKFLLVALAAASATAAPTSACPNQNQTASKRHLNLKKDRAPPHGVERRDAVPEARYIRLKRTE</sequence>
<keyword evidence="2" id="KW-0732">Signal</keyword>
<comment type="caution">
    <text evidence="3">The sequence shown here is derived from an EMBL/GenBank/DDBJ whole genome shotgun (WGS) entry which is preliminary data.</text>
</comment>
<feature type="compositionally biased region" description="Basic and acidic residues" evidence="1">
    <location>
        <begin position="37"/>
        <end position="54"/>
    </location>
</feature>
<feature type="chain" id="PRO_5005818933" evidence="2">
    <location>
        <begin position="23"/>
        <end position="65"/>
    </location>
</feature>
<name>A0A0M8N460_ESCWE</name>
<evidence type="ECO:0000256" key="2">
    <source>
        <dbReference type="SAM" id="SignalP"/>
    </source>
</evidence>
<evidence type="ECO:0000313" key="3">
    <source>
        <dbReference type="EMBL" id="KOS22817.1"/>
    </source>
</evidence>
<evidence type="ECO:0000313" key="4">
    <source>
        <dbReference type="Proteomes" id="UP000053831"/>
    </source>
</evidence>
<organism evidence="3 4">
    <name type="scientific">Escovopsis weberi</name>
    <dbReference type="NCBI Taxonomy" id="150374"/>
    <lineage>
        <taxon>Eukaryota</taxon>
        <taxon>Fungi</taxon>
        <taxon>Dikarya</taxon>
        <taxon>Ascomycota</taxon>
        <taxon>Pezizomycotina</taxon>
        <taxon>Sordariomycetes</taxon>
        <taxon>Hypocreomycetidae</taxon>
        <taxon>Hypocreales</taxon>
        <taxon>Hypocreaceae</taxon>
        <taxon>Escovopsis</taxon>
    </lineage>
</organism>
<accession>A0A0M8N460</accession>
<keyword evidence="4" id="KW-1185">Reference proteome</keyword>
<dbReference type="EMBL" id="LGSR01000002">
    <property type="protein sequence ID" value="KOS22817.1"/>
    <property type="molecule type" value="Genomic_DNA"/>
</dbReference>
<gene>
    <name evidence="3" type="ORF">ESCO_003897</name>
</gene>